<dbReference type="AlphaFoldDB" id="A0A7S3VGU8"/>
<evidence type="ECO:0000313" key="2">
    <source>
        <dbReference type="EMBL" id="CAE0485149.1"/>
    </source>
</evidence>
<name>A0A7S3VGU8_DUNTE</name>
<proteinExistence type="predicted"/>
<accession>A0A7S3VGU8</accession>
<sequence>MLGTRMQASRGVASKAPGCTPARQQFMRRARSVTARNSPMQSADYASSLGKDQYLVIGLAHCFEKNEDGKLQDMMLLEPVNAPAMECMAVGARTSFKQVAGVTYGEALSRDVNAFPEEFRTARFCEKWAYRCEAAARTWMRPHAQDNLMDLVPLGGQRGGFNFNLDDKRVMNMTNEVKDEDNIKQDMSIDVYGRKEADEKKAAEEAQKKADAAATKVQQQEEEEDELDKLLEV</sequence>
<evidence type="ECO:0000256" key="1">
    <source>
        <dbReference type="SAM" id="MobiDB-lite"/>
    </source>
</evidence>
<feature type="compositionally biased region" description="Basic and acidic residues" evidence="1">
    <location>
        <begin position="195"/>
        <end position="211"/>
    </location>
</feature>
<organism evidence="2">
    <name type="scientific">Dunaliella tertiolecta</name>
    <name type="common">Green alga</name>
    <dbReference type="NCBI Taxonomy" id="3047"/>
    <lineage>
        <taxon>Eukaryota</taxon>
        <taxon>Viridiplantae</taxon>
        <taxon>Chlorophyta</taxon>
        <taxon>core chlorophytes</taxon>
        <taxon>Chlorophyceae</taxon>
        <taxon>CS clade</taxon>
        <taxon>Chlamydomonadales</taxon>
        <taxon>Dunaliellaceae</taxon>
        <taxon>Dunaliella</taxon>
    </lineage>
</organism>
<dbReference type="EMBL" id="HBIP01000429">
    <property type="protein sequence ID" value="CAE0485149.1"/>
    <property type="molecule type" value="Transcribed_RNA"/>
</dbReference>
<protein>
    <submittedName>
        <fullName evidence="2">Uncharacterized protein</fullName>
    </submittedName>
</protein>
<feature type="region of interest" description="Disordered" evidence="1">
    <location>
        <begin position="195"/>
        <end position="233"/>
    </location>
</feature>
<feature type="region of interest" description="Disordered" evidence="1">
    <location>
        <begin position="1"/>
        <end position="21"/>
    </location>
</feature>
<gene>
    <name evidence="2" type="ORF">DTER00134_LOCUS188</name>
</gene>
<reference evidence="2" key="1">
    <citation type="submission" date="2021-01" db="EMBL/GenBank/DDBJ databases">
        <authorList>
            <person name="Corre E."/>
            <person name="Pelletier E."/>
            <person name="Niang G."/>
            <person name="Scheremetjew M."/>
            <person name="Finn R."/>
            <person name="Kale V."/>
            <person name="Holt S."/>
            <person name="Cochrane G."/>
            <person name="Meng A."/>
            <person name="Brown T."/>
            <person name="Cohen L."/>
        </authorList>
    </citation>
    <scope>NUCLEOTIDE SEQUENCE</scope>
    <source>
        <strain evidence="2">CCMP1320</strain>
    </source>
</reference>